<feature type="transmembrane region" description="Helical" evidence="2">
    <location>
        <begin position="347"/>
        <end position="366"/>
    </location>
</feature>
<feature type="compositionally biased region" description="Low complexity" evidence="1">
    <location>
        <begin position="380"/>
        <end position="411"/>
    </location>
</feature>
<dbReference type="AlphaFoldDB" id="A0A4P9ZPI6"/>
<keyword evidence="2" id="KW-1133">Transmembrane helix</keyword>
<protein>
    <recommendedName>
        <fullName evidence="5">Ubiquitin-like domain-containing protein</fullName>
    </recommendedName>
</protein>
<dbReference type="PANTHER" id="PTHR12943:SF27">
    <property type="entry name" value="HOMOCYSTEINE-INDUCED ENDOPLASMIC RETICULUM PROTEIN, ISOFORM A"/>
    <property type="match status" value="1"/>
</dbReference>
<feature type="compositionally biased region" description="Polar residues" evidence="1">
    <location>
        <begin position="154"/>
        <end position="166"/>
    </location>
</feature>
<feature type="transmembrane region" description="Helical" evidence="2">
    <location>
        <begin position="315"/>
        <end position="335"/>
    </location>
</feature>
<sequence>MADQHVSICIKSPVLDSIGELMVSTTLDTSVLSLKRNIQLLLPGQPGIQHIRLIYRGKLLENSALLRDVVSSHHHGSASSDDADNADSPTKYVFHLMTHSFSSATSSSTPPSASSANPKAGELSASDMGIGPGQGSRSTETDHMVPSHDHPSPAQGNANASGSSGVNDRRVPTSPTGPSPRDEDTTSAPSSLPSPLHMVPLSTPFQYVLVNGMPYLLHLPPLPYLLPNGAATSSADSLYQHQPHPMWPSLGSQPPHYSHLAPPGLPPYQAPPHPDPRFAAAAAAGVVPPGLAPLQPAAGAANVDPAVRHRIIRQLTFSLVLQTIWMIVRYGLIVYMLSRNMGIEKAIILTFVGLIVLMVQAGRIQVVNLPANVDPRNFFNNVNNANGPRNAPNANGNDNGNNSDNNNNNNTPNPPGQPDQAGAAPAANEAPPNPQPGVWYSIGALVWNFFSSLFPDQRANVRRPA</sequence>
<dbReference type="OrthoDB" id="21589at2759"/>
<keyword evidence="2" id="KW-0472">Membrane</keyword>
<dbReference type="InterPro" id="IPR029071">
    <property type="entry name" value="Ubiquitin-like_domsf"/>
</dbReference>
<evidence type="ECO:0008006" key="5">
    <source>
        <dbReference type="Google" id="ProtNLM"/>
    </source>
</evidence>
<keyword evidence="4" id="KW-1185">Reference proteome</keyword>
<evidence type="ECO:0000313" key="4">
    <source>
        <dbReference type="Proteomes" id="UP000268162"/>
    </source>
</evidence>
<dbReference type="STRING" id="215637.A0A4P9ZPI6"/>
<evidence type="ECO:0000313" key="3">
    <source>
        <dbReference type="EMBL" id="RKP35155.1"/>
    </source>
</evidence>
<dbReference type="Gene3D" id="3.10.20.90">
    <property type="entry name" value="Phosphatidylinositol 3-kinase Catalytic Subunit, Chain A, domain 1"/>
    <property type="match status" value="1"/>
</dbReference>
<evidence type="ECO:0000256" key="2">
    <source>
        <dbReference type="SAM" id="Phobius"/>
    </source>
</evidence>
<feature type="region of interest" description="Disordered" evidence="1">
    <location>
        <begin position="380"/>
        <end position="434"/>
    </location>
</feature>
<feature type="region of interest" description="Disordered" evidence="1">
    <location>
        <begin position="103"/>
        <end position="196"/>
    </location>
</feature>
<dbReference type="Proteomes" id="UP000268162">
    <property type="component" value="Unassembled WGS sequence"/>
</dbReference>
<keyword evidence="2" id="KW-0812">Transmembrane</keyword>
<dbReference type="EMBL" id="ML002946">
    <property type="protein sequence ID" value="RKP35155.1"/>
    <property type="molecule type" value="Genomic_DNA"/>
</dbReference>
<name>A0A4P9ZPI6_9FUNG</name>
<feature type="compositionally biased region" description="Basic and acidic residues" evidence="1">
    <location>
        <begin position="139"/>
        <end position="151"/>
    </location>
</feature>
<proteinExistence type="predicted"/>
<gene>
    <name evidence="3" type="ORF">BJ085DRAFT_38174</name>
</gene>
<reference evidence="4" key="1">
    <citation type="journal article" date="2018" name="Nat. Microbiol.">
        <title>Leveraging single-cell genomics to expand the fungal tree of life.</title>
        <authorList>
            <person name="Ahrendt S.R."/>
            <person name="Quandt C.A."/>
            <person name="Ciobanu D."/>
            <person name="Clum A."/>
            <person name="Salamov A."/>
            <person name="Andreopoulos B."/>
            <person name="Cheng J.F."/>
            <person name="Woyke T."/>
            <person name="Pelin A."/>
            <person name="Henrissat B."/>
            <person name="Reynolds N.K."/>
            <person name="Benny G.L."/>
            <person name="Smith M.E."/>
            <person name="James T.Y."/>
            <person name="Grigoriev I.V."/>
        </authorList>
    </citation>
    <scope>NUCLEOTIDE SEQUENCE [LARGE SCALE GENOMIC DNA]</scope>
    <source>
        <strain evidence="4">RSA 468</strain>
    </source>
</reference>
<organism evidence="3 4">
    <name type="scientific">Dimargaris cristalligena</name>
    <dbReference type="NCBI Taxonomy" id="215637"/>
    <lineage>
        <taxon>Eukaryota</taxon>
        <taxon>Fungi</taxon>
        <taxon>Fungi incertae sedis</taxon>
        <taxon>Zoopagomycota</taxon>
        <taxon>Kickxellomycotina</taxon>
        <taxon>Dimargaritomycetes</taxon>
        <taxon>Dimargaritales</taxon>
        <taxon>Dimargaritaceae</taxon>
        <taxon>Dimargaris</taxon>
    </lineage>
</organism>
<dbReference type="InterPro" id="IPR039751">
    <property type="entry name" value="HERPUD1/2"/>
</dbReference>
<feature type="compositionally biased region" description="Low complexity" evidence="1">
    <location>
        <begin position="103"/>
        <end position="116"/>
    </location>
</feature>
<feature type="compositionally biased region" description="Low complexity" evidence="1">
    <location>
        <begin position="418"/>
        <end position="430"/>
    </location>
</feature>
<dbReference type="PANTHER" id="PTHR12943">
    <property type="entry name" value="HOMOCYSTEINE-RESPONSIVE ENDOPLASMIC RETICULUM-RESIDENT UNIQUITIN-LIKE DOMAIN HERPUD PROTEIN FAMILY MEMBER"/>
    <property type="match status" value="1"/>
</dbReference>
<dbReference type="GO" id="GO:0030968">
    <property type="term" value="P:endoplasmic reticulum unfolded protein response"/>
    <property type="evidence" value="ECO:0007669"/>
    <property type="project" value="TreeGrafter"/>
</dbReference>
<evidence type="ECO:0000256" key="1">
    <source>
        <dbReference type="SAM" id="MobiDB-lite"/>
    </source>
</evidence>
<dbReference type="SUPFAM" id="SSF54236">
    <property type="entry name" value="Ubiquitin-like"/>
    <property type="match status" value="1"/>
</dbReference>
<accession>A0A4P9ZPI6</accession>